<name>A0ABZ2PIN5_9NOCA</name>
<keyword evidence="11" id="KW-1185">Reference proteome</keyword>
<keyword evidence="5 8" id="KW-1133">Transmembrane helix</keyword>
<feature type="transmembrane region" description="Helical" evidence="8">
    <location>
        <begin position="158"/>
        <end position="181"/>
    </location>
</feature>
<dbReference type="InterPro" id="IPR011701">
    <property type="entry name" value="MFS"/>
</dbReference>
<feature type="transmembrane region" description="Helical" evidence="8">
    <location>
        <begin position="243"/>
        <end position="266"/>
    </location>
</feature>
<dbReference type="InterPro" id="IPR036259">
    <property type="entry name" value="MFS_trans_sf"/>
</dbReference>
<dbReference type="RefSeq" id="WP_338889096.1">
    <property type="nucleotide sequence ID" value="NZ_CP147846.1"/>
</dbReference>
<dbReference type="PANTHER" id="PTHR43045">
    <property type="entry name" value="SHIKIMATE TRANSPORTER"/>
    <property type="match status" value="1"/>
</dbReference>
<gene>
    <name evidence="10" type="ORF">WDS16_26600</name>
</gene>
<evidence type="ECO:0000313" key="10">
    <source>
        <dbReference type="EMBL" id="WXG68712.1"/>
    </source>
</evidence>
<feature type="domain" description="Major facilitator superfamily (MFS) profile" evidence="9">
    <location>
        <begin position="17"/>
        <end position="427"/>
    </location>
</feature>
<evidence type="ECO:0000256" key="8">
    <source>
        <dbReference type="SAM" id="Phobius"/>
    </source>
</evidence>
<dbReference type="PROSITE" id="PS50850">
    <property type="entry name" value="MFS"/>
    <property type="match status" value="1"/>
</dbReference>
<keyword evidence="4 8" id="KW-0812">Transmembrane</keyword>
<feature type="region of interest" description="Disordered" evidence="7">
    <location>
        <begin position="437"/>
        <end position="459"/>
    </location>
</feature>
<evidence type="ECO:0000259" key="9">
    <source>
        <dbReference type="PROSITE" id="PS50850"/>
    </source>
</evidence>
<dbReference type="Proteomes" id="UP001432000">
    <property type="component" value="Chromosome"/>
</dbReference>
<evidence type="ECO:0000256" key="1">
    <source>
        <dbReference type="ARBA" id="ARBA00004651"/>
    </source>
</evidence>
<dbReference type="EMBL" id="CP147846">
    <property type="protein sequence ID" value="WXG68712.1"/>
    <property type="molecule type" value="Genomic_DNA"/>
</dbReference>
<feature type="transmembrane region" description="Helical" evidence="8">
    <location>
        <begin position="278"/>
        <end position="301"/>
    </location>
</feature>
<organism evidence="10 11">
    <name type="scientific">Rhodococcus sovatensis</name>
    <dbReference type="NCBI Taxonomy" id="1805840"/>
    <lineage>
        <taxon>Bacteria</taxon>
        <taxon>Bacillati</taxon>
        <taxon>Actinomycetota</taxon>
        <taxon>Actinomycetes</taxon>
        <taxon>Mycobacteriales</taxon>
        <taxon>Nocardiaceae</taxon>
        <taxon>Rhodococcus</taxon>
    </lineage>
</organism>
<evidence type="ECO:0000256" key="3">
    <source>
        <dbReference type="ARBA" id="ARBA00022475"/>
    </source>
</evidence>
<evidence type="ECO:0000256" key="6">
    <source>
        <dbReference type="ARBA" id="ARBA00023136"/>
    </source>
</evidence>
<comment type="subcellular location">
    <subcellularLocation>
        <location evidence="1">Cell membrane</location>
        <topology evidence="1">Multi-pass membrane protein</topology>
    </subcellularLocation>
</comment>
<keyword evidence="6 8" id="KW-0472">Membrane</keyword>
<evidence type="ECO:0000256" key="4">
    <source>
        <dbReference type="ARBA" id="ARBA00022692"/>
    </source>
</evidence>
<feature type="transmembrane region" description="Helical" evidence="8">
    <location>
        <begin position="372"/>
        <end position="391"/>
    </location>
</feature>
<feature type="transmembrane region" description="Helical" evidence="8">
    <location>
        <begin position="20"/>
        <end position="43"/>
    </location>
</feature>
<keyword evidence="2" id="KW-0813">Transport</keyword>
<protein>
    <submittedName>
        <fullName evidence="10">MFS transporter</fullName>
    </submittedName>
</protein>
<sequence length="459" mass="47656">MSTDNPTTPSPQVVRRASTAGFLGTVVEAYDFLVYVFLIAYTAPLFFPSDDPVTGTLASLAVLGTGFLARPLGGLFFGQLGDRRGRRFTLMITIVGMGATTTLIGLLPTYATIGVFAPVLLVILRLLQGFSAGGELIGSTTFVSEHAGKNNHGKLSAVTPIGFAVGSSLAPGVVALLTFLLSEGSMADWGWRVPLLLSLPMTATCLILRLRLEDSPEYRRIVSEKKVPKAPLKELFSNHARTLARVIVLSASVLMIGYIAAAYLPVFLRQEVGMKPGTAAAVASLGSAIGISASIGAAFIVDRLGRKRTLILLMGILGVTILPVMYVMKATGGNFGVTVLTFALIAGIAGAAAVPAYAAFTALFPAGVRFSGAAIGFGIGSALGGGFGPYLAGQFTAWTGNPFAPAFLVIVAAIVGVAVMVPVPSRGVADDTGRIDGKLVDKGTKTRPEPDAHTADRVR</sequence>
<feature type="transmembrane region" description="Helical" evidence="8">
    <location>
        <begin position="310"/>
        <end position="328"/>
    </location>
</feature>
<feature type="transmembrane region" description="Helical" evidence="8">
    <location>
        <begin position="113"/>
        <end position="137"/>
    </location>
</feature>
<feature type="transmembrane region" description="Helical" evidence="8">
    <location>
        <begin position="193"/>
        <end position="210"/>
    </location>
</feature>
<dbReference type="Gene3D" id="1.20.1250.20">
    <property type="entry name" value="MFS general substrate transporter like domains"/>
    <property type="match status" value="2"/>
</dbReference>
<dbReference type="SUPFAM" id="SSF103473">
    <property type="entry name" value="MFS general substrate transporter"/>
    <property type="match status" value="1"/>
</dbReference>
<keyword evidence="3" id="KW-1003">Cell membrane</keyword>
<reference evidence="10 11" key="1">
    <citation type="submission" date="2024-03" db="EMBL/GenBank/DDBJ databases">
        <title>Natural products discovery in diverse microorganisms through a two-stage MS feature dereplication strategy.</title>
        <authorList>
            <person name="Zhang R."/>
        </authorList>
    </citation>
    <scope>NUCLEOTIDE SEQUENCE [LARGE SCALE GENOMIC DNA]</scope>
    <source>
        <strain evidence="10 11">18930</strain>
    </source>
</reference>
<accession>A0ABZ2PIN5</accession>
<evidence type="ECO:0000256" key="5">
    <source>
        <dbReference type="ARBA" id="ARBA00022989"/>
    </source>
</evidence>
<evidence type="ECO:0000313" key="11">
    <source>
        <dbReference type="Proteomes" id="UP001432000"/>
    </source>
</evidence>
<dbReference type="PANTHER" id="PTHR43045:SF7">
    <property type="entry name" value="MAJOR FACILITATOR SUPERFAMILY TRANSPORTER"/>
    <property type="match status" value="1"/>
</dbReference>
<feature type="transmembrane region" description="Helical" evidence="8">
    <location>
        <begin position="403"/>
        <end position="423"/>
    </location>
</feature>
<feature type="transmembrane region" description="Helical" evidence="8">
    <location>
        <begin position="88"/>
        <end position="107"/>
    </location>
</feature>
<dbReference type="InterPro" id="IPR020846">
    <property type="entry name" value="MFS_dom"/>
</dbReference>
<evidence type="ECO:0000256" key="7">
    <source>
        <dbReference type="SAM" id="MobiDB-lite"/>
    </source>
</evidence>
<evidence type="ECO:0000256" key="2">
    <source>
        <dbReference type="ARBA" id="ARBA00022448"/>
    </source>
</evidence>
<feature type="transmembrane region" description="Helical" evidence="8">
    <location>
        <begin position="340"/>
        <end position="360"/>
    </location>
</feature>
<proteinExistence type="predicted"/>
<feature type="transmembrane region" description="Helical" evidence="8">
    <location>
        <begin position="55"/>
        <end position="76"/>
    </location>
</feature>
<dbReference type="Pfam" id="PF07690">
    <property type="entry name" value="MFS_1"/>
    <property type="match status" value="1"/>
</dbReference>